<dbReference type="EMBL" id="BSYO01000033">
    <property type="protein sequence ID" value="GMH27763.1"/>
    <property type="molecule type" value="Genomic_DNA"/>
</dbReference>
<comment type="caution">
    <text evidence="1">The sequence shown here is derived from an EMBL/GenBank/DDBJ whole genome shotgun (WGS) entry which is preliminary data.</text>
</comment>
<evidence type="ECO:0000313" key="1">
    <source>
        <dbReference type="EMBL" id="GMH27763.1"/>
    </source>
</evidence>
<dbReference type="Proteomes" id="UP001279734">
    <property type="component" value="Unassembled WGS sequence"/>
</dbReference>
<name>A0AAD3Y3E4_NEPGR</name>
<protein>
    <submittedName>
        <fullName evidence="1">Uncharacterized protein</fullName>
    </submittedName>
</protein>
<dbReference type="AlphaFoldDB" id="A0AAD3Y3E4"/>
<reference evidence="1" key="1">
    <citation type="submission" date="2023-05" db="EMBL/GenBank/DDBJ databases">
        <title>Nepenthes gracilis genome sequencing.</title>
        <authorList>
            <person name="Fukushima K."/>
        </authorList>
    </citation>
    <scope>NUCLEOTIDE SEQUENCE</scope>
    <source>
        <strain evidence="1">SING2019-196</strain>
    </source>
</reference>
<keyword evidence="2" id="KW-1185">Reference proteome</keyword>
<evidence type="ECO:0000313" key="2">
    <source>
        <dbReference type="Proteomes" id="UP001279734"/>
    </source>
</evidence>
<gene>
    <name evidence="1" type="ORF">Nepgr_029606</name>
</gene>
<accession>A0AAD3Y3E4</accession>
<sequence>MVGQINLFGQISTVRLDLHQSLGIPTAQVTILLLCNHPQVLLLVHQLGVQYLETLRLMCLEQLSHLHLGLQCQLLELLCLPPMLSPLQLLESVLHILVSSRDTPFDLSAGGSIFGRNSSDVFGATKPSSTWASVSILGAAPAMPTSNAFTTRTFGVSSSYSRGFGQKSTSAFGSSSVFGLSNCSVRATLSSSSLASASSFGSTLPSSHAFPALNFGVSSSSFDGSPCPVIRLITSWPLEILPLQFLSHR</sequence>
<organism evidence="1 2">
    <name type="scientific">Nepenthes gracilis</name>
    <name type="common">Slender pitcher plant</name>
    <dbReference type="NCBI Taxonomy" id="150966"/>
    <lineage>
        <taxon>Eukaryota</taxon>
        <taxon>Viridiplantae</taxon>
        <taxon>Streptophyta</taxon>
        <taxon>Embryophyta</taxon>
        <taxon>Tracheophyta</taxon>
        <taxon>Spermatophyta</taxon>
        <taxon>Magnoliopsida</taxon>
        <taxon>eudicotyledons</taxon>
        <taxon>Gunneridae</taxon>
        <taxon>Pentapetalae</taxon>
        <taxon>Caryophyllales</taxon>
        <taxon>Nepenthaceae</taxon>
        <taxon>Nepenthes</taxon>
    </lineage>
</organism>
<proteinExistence type="predicted"/>